<evidence type="ECO:0000313" key="2">
    <source>
        <dbReference type="Proteomes" id="UP000626210"/>
    </source>
</evidence>
<dbReference type="RefSeq" id="WP_189690671.1">
    <property type="nucleotide sequence ID" value="NZ_BMYK01000039.1"/>
</dbReference>
<evidence type="ECO:0000313" key="1">
    <source>
        <dbReference type="EMBL" id="GHD02332.1"/>
    </source>
</evidence>
<sequence length="87" mass="9503">MAEFSSIFQAFNASVAARQNAEAVLAKETAGLAGVAKADTIARVREARRREQYCLKAMLYESEALDAEALRARRSVPDGERLLDAQS</sequence>
<proteinExistence type="predicted"/>
<organism evidence="1 2">
    <name type="scientific">Pseudorhodoferax aquiterrae</name>
    <dbReference type="NCBI Taxonomy" id="747304"/>
    <lineage>
        <taxon>Bacteria</taxon>
        <taxon>Pseudomonadati</taxon>
        <taxon>Pseudomonadota</taxon>
        <taxon>Betaproteobacteria</taxon>
        <taxon>Burkholderiales</taxon>
        <taxon>Comamonadaceae</taxon>
    </lineage>
</organism>
<accession>A0ABQ3GDL7</accession>
<protein>
    <submittedName>
        <fullName evidence="1">Uncharacterized protein</fullName>
    </submittedName>
</protein>
<dbReference type="Proteomes" id="UP000626210">
    <property type="component" value="Unassembled WGS sequence"/>
</dbReference>
<reference evidence="2" key="1">
    <citation type="journal article" date="2019" name="Int. J. Syst. Evol. Microbiol.">
        <title>The Global Catalogue of Microorganisms (GCM) 10K type strain sequencing project: providing services to taxonomists for standard genome sequencing and annotation.</title>
        <authorList>
            <consortium name="The Broad Institute Genomics Platform"/>
            <consortium name="The Broad Institute Genome Sequencing Center for Infectious Disease"/>
            <person name="Wu L."/>
            <person name="Ma J."/>
        </authorList>
    </citation>
    <scope>NUCLEOTIDE SEQUENCE [LARGE SCALE GENOMIC DNA]</scope>
    <source>
        <strain evidence="2">KCTC 23314</strain>
    </source>
</reference>
<comment type="caution">
    <text evidence="1">The sequence shown here is derived from an EMBL/GenBank/DDBJ whole genome shotgun (WGS) entry which is preliminary data.</text>
</comment>
<name>A0ABQ3GDL7_9BURK</name>
<dbReference type="EMBL" id="BMYK01000039">
    <property type="protein sequence ID" value="GHD02332.1"/>
    <property type="molecule type" value="Genomic_DNA"/>
</dbReference>
<gene>
    <name evidence="1" type="ORF">GCM10007320_61490</name>
</gene>
<keyword evidence="2" id="KW-1185">Reference proteome</keyword>